<comment type="caution">
    <text evidence="1">The sequence shown here is derived from an EMBL/GenBank/DDBJ whole genome shotgun (WGS) entry which is preliminary data.</text>
</comment>
<dbReference type="AlphaFoldDB" id="A0A433Y3Y4"/>
<proteinExistence type="predicted"/>
<reference evidence="1 2" key="1">
    <citation type="submission" date="2018-12" db="EMBL/GenBank/DDBJ databases">
        <authorList>
            <person name="Sun L."/>
            <person name="Chen Z."/>
        </authorList>
    </citation>
    <scope>NUCLEOTIDE SEQUENCE [LARGE SCALE GENOMIC DNA]</scope>
    <source>
        <strain evidence="1 2">DSM 15890</strain>
    </source>
</reference>
<sequence length="211" mass="23678">MSEDLISKKELLDMTGISYGQLYRWKRKNLIPEDWFIRKSSYTGQETFFPRHKIMPRIDKILNMKDGLSLDELADVFSPSLGEIYLSAGEILDRNIVSSSALNLYIQVTGHSEHFAFDKVLTLYMLDKLLQSGDISLDEGQLLVGTLEEHFPSFAGKDGQLMLIRKMGVAAFILLTPGSTICFDQGVKLVTTLFMAQCTEELKLKIGGSEG</sequence>
<dbReference type="Pfam" id="PF13171">
    <property type="entry name" value="DUF4004"/>
    <property type="match status" value="1"/>
</dbReference>
<dbReference type="EMBL" id="RZNY01000024">
    <property type="protein sequence ID" value="RUT42847.1"/>
    <property type="molecule type" value="Genomic_DNA"/>
</dbReference>
<accession>A0A433Y3Y4</accession>
<protein>
    <submittedName>
        <fullName evidence="1">DUF4004 family protein</fullName>
    </submittedName>
</protein>
<dbReference type="OrthoDB" id="1648298at2"/>
<dbReference type="InterPro" id="IPR025063">
    <property type="entry name" value="DUF4004"/>
</dbReference>
<gene>
    <name evidence="1" type="ORF">EJP82_21690</name>
</gene>
<keyword evidence="2" id="KW-1185">Reference proteome</keyword>
<organism evidence="1 2">
    <name type="scientific">Paenibacillus anaericanus</name>
    <dbReference type="NCBI Taxonomy" id="170367"/>
    <lineage>
        <taxon>Bacteria</taxon>
        <taxon>Bacillati</taxon>
        <taxon>Bacillota</taxon>
        <taxon>Bacilli</taxon>
        <taxon>Bacillales</taxon>
        <taxon>Paenibacillaceae</taxon>
        <taxon>Paenibacillus</taxon>
    </lineage>
</organism>
<evidence type="ECO:0000313" key="1">
    <source>
        <dbReference type="EMBL" id="RUT42847.1"/>
    </source>
</evidence>
<dbReference type="Proteomes" id="UP000279446">
    <property type="component" value="Unassembled WGS sequence"/>
</dbReference>
<dbReference type="RefSeq" id="WP_127194153.1">
    <property type="nucleotide sequence ID" value="NZ_RZNY01000024.1"/>
</dbReference>
<evidence type="ECO:0000313" key="2">
    <source>
        <dbReference type="Proteomes" id="UP000279446"/>
    </source>
</evidence>
<name>A0A433Y3Y4_9BACL</name>